<dbReference type="Proteomes" id="UP000092213">
    <property type="component" value="Chromosome"/>
</dbReference>
<proteinExistence type="inferred from homology"/>
<dbReference type="RefSeq" id="WP_066672294.1">
    <property type="nucleotide sequence ID" value="NZ_CP016171.1"/>
</dbReference>
<reference evidence="5 6" key="1">
    <citation type="submission" date="2016-06" db="EMBL/GenBank/DDBJ databases">
        <title>Complete genome sequences of Bordetella bronchialis and Bordetella flabilis.</title>
        <authorList>
            <person name="LiPuma J.J."/>
            <person name="Spilker T."/>
        </authorList>
    </citation>
    <scope>NUCLEOTIDE SEQUENCE [LARGE SCALE GENOMIC DNA]</scope>
    <source>
        <strain evidence="5 6">AU17976</strain>
    </source>
</reference>
<dbReference type="AlphaFoldDB" id="A0A193G3K0"/>
<dbReference type="PROSITE" id="PS50991">
    <property type="entry name" value="PYR_CT"/>
    <property type="match status" value="1"/>
</dbReference>
<evidence type="ECO:0000256" key="1">
    <source>
        <dbReference type="ARBA" id="ARBA00009405"/>
    </source>
</evidence>
<evidence type="ECO:0000256" key="2">
    <source>
        <dbReference type="ARBA" id="ARBA00022723"/>
    </source>
</evidence>
<protein>
    <recommendedName>
        <fullName evidence="4">Pyruvate carboxyltransferase domain-containing protein</fullName>
    </recommendedName>
</protein>
<dbReference type="Gene3D" id="3.20.20.70">
    <property type="entry name" value="Aldolase class I"/>
    <property type="match status" value="1"/>
</dbReference>
<dbReference type="GO" id="GO:0046872">
    <property type="term" value="F:metal ion binding"/>
    <property type="evidence" value="ECO:0007669"/>
    <property type="project" value="UniProtKB-KW"/>
</dbReference>
<keyword evidence="2" id="KW-0479">Metal-binding</keyword>
<comment type="similarity">
    <text evidence="1">Belongs to the HMG-CoA lyase family.</text>
</comment>
<evidence type="ECO:0000256" key="3">
    <source>
        <dbReference type="ARBA" id="ARBA00023239"/>
    </source>
</evidence>
<dbReference type="GO" id="GO:0004419">
    <property type="term" value="F:hydroxymethylglutaryl-CoA lyase activity"/>
    <property type="evidence" value="ECO:0007669"/>
    <property type="project" value="TreeGrafter"/>
</dbReference>
<dbReference type="GO" id="GO:0046951">
    <property type="term" value="P:ketone body biosynthetic process"/>
    <property type="evidence" value="ECO:0007669"/>
    <property type="project" value="TreeGrafter"/>
</dbReference>
<gene>
    <name evidence="5" type="ORF">BAU08_25515</name>
</gene>
<name>A0A193G3K0_9BORD</name>
<feature type="domain" description="Pyruvate carboxyltransferase" evidence="4">
    <location>
        <begin position="7"/>
        <end position="277"/>
    </location>
</feature>
<dbReference type="PANTHER" id="PTHR42738:SF7">
    <property type="entry name" value="HYDROXYMETHYLGLUTARYL-COA LYASE"/>
    <property type="match status" value="1"/>
</dbReference>
<accession>A0A193G3K0</accession>
<organism evidence="5 6">
    <name type="scientific">Bordetella bronchialis</name>
    <dbReference type="NCBI Taxonomy" id="463025"/>
    <lineage>
        <taxon>Bacteria</taxon>
        <taxon>Pseudomonadati</taxon>
        <taxon>Pseudomonadota</taxon>
        <taxon>Betaproteobacteria</taxon>
        <taxon>Burkholderiales</taxon>
        <taxon>Alcaligenaceae</taxon>
        <taxon>Bordetella</taxon>
    </lineage>
</organism>
<dbReference type="GO" id="GO:0006552">
    <property type="term" value="P:L-leucine catabolic process"/>
    <property type="evidence" value="ECO:0007669"/>
    <property type="project" value="TreeGrafter"/>
</dbReference>
<dbReference type="STRING" id="463025.BAU08_25515"/>
<dbReference type="Pfam" id="PF00682">
    <property type="entry name" value="HMGL-like"/>
    <property type="match status" value="1"/>
</dbReference>
<keyword evidence="3" id="KW-0456">Lyase</keyword>
<dbReference type="InterPro" id="IPR013785">
    <property type="entry name" value="Aldolase_TIM"/>
</dbReference>
<sequence>MRLPDQIDIVEVGPRDGLQSLRKWVPTEDKVRMVDRLSQAGFPVIEVTGFVHPRVIPNLRDAEAVCERIVRRPGVIYRGLAPNARGAERAAAARVDEVVGLTIASASYLRKNQNMTPEQAGDQAIEAFRIADAKGLRYVLAIGMAFWCPYEGIIPQERVTAMVGRFRDAGIRRLYLAGSVGLEDPRHVGELFARLRDRYPDVELGFHVHNLGGMATANMLAALDAGASWLEGAICGIGGGIAMPESLGAVGNFPSEDMARMMALMGLDTGLDPDAVLAAARDIARLLDIPPRSHSMHGSTREAVMRWGREHPHEHPE</sequence>
<evidence type="ECO:0000313" key="5">
    <source>
        <dbReference type="EMBL" id="ANN74268.1"/>
    </source>
</evidence>
<evidence type="ECO:0000259" key="4">
    <source>
        <dbReference type="PROSITE" id="PS50991"/>
    </source>
</evidence>
<dbReference type="EMBL" id="CP016171">
    <property type="protein sequence ID" value="ANN74268.1"/>
    <property type="molecule type" value="Genomic_DNA"/>
</dbReference>
<dbReference type="SUPFAM" id="SSF51569">
    <property type="entry name" value="Aldolase"/>
    <property type="match status" value="1"/>
</dbReference>
<dbReference type="PANTHER" id="PTHR42738">
    <property type="entry name" value="HYDROXYMETHYLGLUTARYL-COA LYASE"/>
    <property type="match status" value="1"/>
</dbReference>
<evidence type="ECO:0000313" key="6">
    <source>
        <dbReference type="Proteomes" id="UP000092213"/>
    </source>
</evidence>
<dbReference type="InterPro" id="IPR000891">
    <property type="entry name" value="PYR_CT"/>
</dbReference>
<dbReference type="NCBIfam" id="NF004283">
    <property type="entry name" value="PRK05692.1"/>
    <property type="match status" value="1"/>
</dbReference>
<dbReference type="InterPro" id="IPR043594">
    <property type="entry name" value="HMGL"/>
</dbReference>